<dbReference type="PANTHER" id="PTHR43280:SF28">
    <property type="entry name" value="HTH-TYPE TRANSCRIPTIONAL ACTIVATOR RHAS"/>
    <property type="match status" value="1"/>
</dbReference>
<proteinExistence type="predicted"/>
<dbReference type="PROSITE" id="PS00041">
    <property type="entry name" value="HTH_ARAC_FAMILY_1"/>
    <property type="match status" value="1"/>
</dbReference>
<dbReference type="PRINTS" id="PR00032">
    <property type="entry name" value="HTHARAC"/>
</dbReference>
<evidence type="ECO:0000256" key="3">
    <source>
        <dbReference type="ARBA" id="ARBA00023163"/>
    </source>
</evidence>
<dbReference type="SMART" id="SM00342">
    <property type="entry name" value="HTH_ARAC"/>
    <property type="match status" value="1"/>
</dbReference>
<dbReference type="InterPro" id="IPR009057">
    <property type="entry name" value="Homeodomain-like_sf"/>
</dbReference>
<dbReference type="GO" id="GO:0043565">
    <property type="term" value="F:sequence-specific DNA binding"/>
    <property type="evidence" value="ECO:0007669"/>
    <property type="project" value="InterPro"/>
</dbReference>
<evidence type="ECO:0000256" key="2">
    <source>
        <dbReference type="ARBA" id="ARBA00023125"/>
    </source>
</evidence>
<dbReference type="SUPFAM" id="SSF46689">
    <property type="entry name" value="Homeodomain-like"/>
    <property type="match status" value="2"/>
</dbReference>
<gene>
    <name evidence="5" type="primary">rhaS_3</name>
    <name evidence="5" type="ORF">SCARR_05135</name>
</gene>
<dbReference type="SUPFAM" id="SSF51215">
    <property type="entry name" value="Regulatory protein AraC"/>
    <property type="match status" value="1"/>
</dbReference>
<dbReference type="InterPro" id="IPR018060">
    <property type="entry name" value="HTH_AraC"/>
</dbReference>
<accession>A0A6C2UW24</accession>
<feature type="domain" description="HTH araC/xylS-type" evidence="4">
    <location>
        <begin position="177"/>
        <end position="275"/>
    </location>
</feature>
<dbReference type="InterPro" id="IPR037923">
    <property type="entry name" value="HTH-like"/>
</dbReference>
<sequence>MKEIISYGRFHCAELLPHKNQGMEITYIDKGMMEWMVEGKPEKVEGGTVFFTLPWQVHGSLHPNEPDNTLWHVLFHLENDYPTPRDTFRFPKTFGFSPAEMKILSTAFASSNRHCLRATPAMRELMPSLVGELQSTHELRDAQAITLLRAVIVELKRIISGDAVDAETHTTSERRVQSLIDSLSSSIDQQWTLESMAGQCGIKRTQLNKVFQKLTGGTPMEYLWRIRMERAKTLLRETDVKIIDIAFECGYGSSQYFSNSFKQATGATPSAYRKRCSGLSPAESRNWKNIQFRSEEEERLRAKVFSIEKK</sequence>
<evidence type="ECO:0000256" key="1">
    <source>
        <dbReference type="ARBA" id="ARBA00023015"/>
    </source>
</evidence>
<dbReference type="InterPro" id="IPR020449">
    <property type="entry name" value="Tscrpt_reg_AraC-type_HTH"/>
</dbReference>
<keyword evidence="1" id="KW-0805">Transcription regulation</keyword>
<dbReference type="PROSITE" id="PS01124">
    <property type="entry name" value="HTH_ARAC_FAMILY_2"/>
    <property type="match status" value="1"/>
</dbReference>
<keyword evidence="3" id="KW-0804">Transcription</keyword>
<evidence type="ECO:0000313" key="5">
    <source>
        <dbReference type="EMBL" id="VGO23036.1"/>
    </source>
</evidence>
<organism evidence="5 6">
    <name type="scientific">Pontiella sulfatireligans</name>
    <dbReference type="NCBI Taxonomy" id="2750658"/>
    <lineage>
        <taxon>Bacteria</taxon>
        <taxon>Pseudomonadati</taxon>
        <taxon>Kiritimatiellota</taxon>
        <taxon>Kiritimatiellia</taxon>
        <taxon>Kiritimatiellales</taxon>
        <taxon>Pontiellaceae</taxon>
        <taxon>Pontiella</taxon>
    </lineage>
</organism>
<dbReference type="Pfam" id="PF12833">
    <property type="entry name" value="HTH_18"/>
    <property type="match status" value="1"/>
</dbReference>
<keyword evidence="2" id="KW-0238">DNA-binding</keyword>
<dbReference type="RefSeq" id="WP_136065068.1">
    <property type="nucleotide sequence ID" value="NZ_CAAHFH010000003.1"/>
</dbReference>
<name>A0A6C2UW24_9BACT</name>
<dbReference type="InterPro" id="IPR018062">
    <property type="entry name" value="HTH_AraC-typ_CS"/>
</dbReference>
<keyword evidence="6" id="KW-1185">Reference proteome</keyword>
<dbReference type="Gene3D" id="1.10.10.60">
    <property type="entry name" value="Homeodomain-like"/>
    <property type="match status" value="2"/>
</dbReference>
<dbReference type="Proteomes" id="UP000346198">
    <property type="component" value="Unassembled WGS sequence"/>
</dbReference>
<protein>
    <submittedName>
        <fullName evidence="5">HTH-type transcriptional activator RhaS</fullName>
    </submittedName>
</protein>
<dbReference type="GO" id="GO:0003700">
    <property type="term" value="F:DNA-binding transcription factor activity"/>
    <property type="evidence" value="ECO:0007669"/>
    <property type="project" value="InterPro"/>
</dbReference>
<reference evidence="5 6" key="1">
    <citation type="submission" date="2019-04" db="EMBL/GenBank/DDBJ databases">
        <authorList>
            <person name="Van Vliet M D."/>
        </authorList>
    </citation>
    <scope>NUCLEOTIDE SEQUENCE [LARGE SCALE GENOMIC DNA]</scope>
    <source>
        <strain evidence="5 6">F21</strain>
    </source>
</reference>
<evidence type="ECO:0000259" key="4">
    <source>
        <dbReference type="PROSITE" id="PS01124"/>
    </source>
</evidence>
<evidence type="ECO:0000313" key="6">
    <source>
        <dbReference type="Proteomes" id="UP000346198"/>
    </source>
</evidence>
<dbReference type="AlphaFoldDB" id="A0A6C2UW24"/>
<dbReference type="EMBL" id="CAAHFH010000003">
    <property type="protein sequence ID" value="VGO23036.1"/>
    <property type="molecule type" value="Genomic_DNA"/>
</dbReference>
<dbReference type="PANTHER" id="PTHR43280">
    <property type="entry name" value="ARAC-FAMILY TRANSCRIPTIONAL REGULATOR"/>
    <property type="match status" value="1"/>
</dbReference>